<evidence type="ECO:0000256" key="3">
    <source>
        <dbReference type="SAM" id="MobiDB-lite"/>
    </source>
</evidence>
<accession>A0A8S2FU83</accession>
<dbReference type="InterPro" id="IPR027806">
    <property type="entry name" value="HARBI1_dom"/>
</dbReference>
<dbReference type="EMBL" id="CAJNOK010041739">
    <property type="protein sequence ID" value="CAF1559919.1"/>
    <property type="molecule type" value="Genomic_DNA"/>
</dbReference>
<feature type="region of interest" description="Disordered" evidence="3">
    <location>
        <begin position="265"/>
        <end position="284"/>
    </location>
</feature>
<dbReference type="Proteomes" id="UP000682733">
    <property type="component" value="Unassembled WGS sequence"/>
</dbReference>
<keyword evidence="2" id="KW-0479">Metal-binding</keyword>
<name>A0A8S2FU83_9BILA</name>
<evidence type="ECO:0000259" key="4">
    <source>
        <dbReference type="Pfam" id="PF13359"/>
    </source>
</evidence>
<sequence>MMSLTLSDGYVLDTSGPYPGSKNDAQIVEHITKVSEHLAQWCGNDAVAIVDRGFDRVRTVFEDLRLIVKMPAFLTSKQHSWEEANQSRLITKVRCAGEMYPDRLKKFLLFYQTIPNSLFEKIAPCVKIASAALICFRPPLISSVDPKKEERLAKIMKIRADAENELKERVLENPFNSRCKWDKLEDTQIAFPKMTKEQLRDLCFGTYQIKQARRYTEAHLNKNDGDYEVQVTKHSDTILRCKIDSRHSSSTQYYCWIEYKLGDDDEQESSSESDDSSNEDDDDDEYTLVTRFYKKLPIKSWYSQCPTGERSCGCCAHITCVLWYLCYARHHQFTPSKYTERYRQTVDNMETD</sequence>
<dbReference type="Pfam" id="PF13359">
    <property type="entry name" value="DDE_Tnp_4"/>
    <property type="match status" value="1"/>
</dbReference>
<evidence type="ECO:0000313" key="5">
    <source>
        <dbReference type="EMBL" id="CAF1559919.1"/>
    </source>
</evidence>
<dbReference type="Proteomes" id="UP000677228">
    <property type="component" value="Unassembled WGS sequence"/>
</dbReference>
<comment type="caution">
    <text evidence="5">The sequence shown here is derived from an EMBL/GenBank/DDBJ whole genome shotgun (WGS) entry which is preliminary data.</text>
</comment>
<comment type="cofactor">
    <cofactor evidence="1">
        <name>a divalent metal cation</name>
        <dbReference type="ChEBI" id="CHEBI:60240"/>
    </cofactor>
</comment>
<evidence type="ECO:0000256" key="1">
    <source>
        <dbReference type="ARBA" id="ARBA00001968"/>
    </source>
</evidence>
<evidence type="ECO:0000313" key="6">
    <source>
        <dbReference type="EMBL" id="CAF4351612.1"/>
    </source>
</evidence>
<proteinExistence type="predicted"/>
<reference evidence="5" key="1">
    <citation type="submission" date="2021-02" db="EMBL/GenBank/DDBJ databases">
        <authorList>
            <person name="Nowell W R."/>
        </authorList>
    </citation>
    <scope>NUCLEOTIDE SEQUENCE</scope>
</reference>
<organism evidence="5 7">
    <name type="scientific">Didymodactylos carnosus</name>
    <dbReference type="NCBI Taxonomy" id="1234261"/>
    <lineage>
        <taxon>Eukaryota</taxon>
        <taxon>Metazoa</taxon>
        <taxon>Spiralia</taxon>
        <taxon>Gnathifera</taxon>
        <taxon>Rotifera</taxon>
        <taxon>Eurotatoria</taxon>
        <taxon>Bdelloidea</taxon>
        <taxon>Philodinida</taxon>
        <taxon>Philodinidae</taxon>
        <taxon>Didymodactylos</taxon>
    </lineage>
</organism>
<dbReference type="GO" id="GO:0046872">
    <property type="term" value="F:metal ion binding"/>
    <property type="evidence" value="ECO:0007669"/>
    <property type="project" value="UniProtKB-KW"/>
</dbReference>
<dbReference type="AlphaFoldDB" id="A0A8S2FU83"/>
<evidence type="ECO:0000313" key="7">
    <source>
        <dbReference type="Proteomes" id="UP000677228"/>
    </source>
</evidence>
<dbReference type="EMBL" id="CAJOBA010064346">
    <property type="protein sequence ID" value="CAF4351612.1"/>
    <property type="molecule type" value="Genomic_DNA"/>
</dbReference>
<feature type="domain" description="DDE Tnp4" evidence="4">
    <location>
        <begin position="5"/>
        <end position="130"/>
    </location>
</feature>
<protein>
    <recommendedName>
        <fullName evidence="4">DDE Tnp4 domain-containing protein</fullName>
    </recommendedName>
</protein>
<gene>
    <name evidence="5" type="ORF">OVA965_LOCUS39746</name>
    <name evidence="6" type="ORF">TMI583_LOCUS41103</name>
</gene>
<evidence type="ECO:0000256" key="2">
    <source>
        <dbReference type="ARBA" id="ARBA00022723"/>
    </source>
</evidence>